<keyword evidence="3" id="KW-1185">Reference proteome</keyword>
<accession>A0AAW1J1Z5</accession>
<reference evidence="2 3" key="1">
    <citation type="journal article" date="2024" name="BMC Genomics">
        <title>De novo assembly and annotation of Popillia japonica's genome with initial clues to its potential as an invasive pest.</title>
        <authorList>
            <person name="Cucini C."/>
            <person name="Boschi S."/>
            <person name="Funari R."/>
            <person name="Cardaioli E."/>
            <person name="Iannotti N."/>
            <person name="Marturano G."/>
            <person name="Paoli F."/>
            <person name="Bruttini M."/>
            <person name="Carapelli A."/>
            <person name="Frati F."/>
            <person name="Nardi F."/>
        </authorList>
    </citation>
    <scope>NUCLEOTIDE SEQUENCE [LARGE SCALE GENOMIC DNA]</scope>
    <source>
        <strain evidence="2">DMR45628</strain>
    </source>
</reference>
<sequence>MVRKKSISSNSSNSDRELSDVADSDDVSLISELDEMFEQDITQVAERPVLKLRRLRAEVAVAMRSSGGRGERGPDCELTVILERGLGPLGPPLPAEEELETEAAGQLSGEAAL</sequence>
<evidence type="ECO:0000256" key="1">
    <source>
        <dbReference type="SAM" id="MobiDB-lite"/>
    </source>
</evidence>
<feature type="region of interest" description="Disordered" evidence="1">
    <location>
        <begin position="1"/>
        <end position="24"/>
    </location>
</feature>
<gene>
    <name evidence="2" type="ORF">QE152_g31355</name>
</gene>
<dbReference type="EMBL" id="JASPKY010000442">
    <property type="protein sequence ID" value="KAK9696785.1"/>
    <property type="molecule type" value="Genomic_DNA"/>
</dbReference>
<proteinExistence type="predicted"/>
<feature type="region of interest" description="Disordered" evidence="1">
    <location>
        <begin position="87"/>
        <end position="113"/>
    </location>
</feature>
<dbReference type="Proteomes" id="UP001458880">
    <property type="component" value="Unassembled WGS sequence"/>
</dbReference>
<evidence type="ECO:0000313" key="2">
    <source>
        <dbReference type="EMBL" id="KAK9696785.1"/>
    </source>
</evidence>
<organism evidence="2 3">
    <name type="scientific">Popillia japonica</name>
    <name type="common">Japanese beetle</name>
    <dbReference type="NCBI Taxonomy" id="7064"/>
    <lineage>
        <taxon>Eukaryota</taxon>
        <taxon>Metazoa</taxon>
        <taxon>Ecdysozoa</taxon>
        <taxon>Arthropoda</taxon>
        <taxon>Hexapoda</taxon>
        <taxon>Insecta</taxon>
        <taxon>Pterygota</taxon>
        <taxon>Neoptera</taxon>
        <taxon>Endopterygota</taxon>
        <taxon>Coleoptera</taxon>
        <taxon>Polyphaga</taxon>
        <taxon>Scarabaeiformia</taxon>
        <taxon>Scarabaeidae</taxon>
        <taxon>Rutelinae</taxon>
        <taxon>Popillia</taxon>
    </lineage>
</organism>
<name>A0AAW1J1Z5_POPJA</name>
<evidence type="ECO:0000313" key="3">
    <source>
        <dbReference type="Proteomes" id="UP001458880"/>
    </source>
</evidence>
<comment type="caution">
    <text evidence="2">The sequence shown here is derived from an EMBL/GenBank/DDBJ whole genome shotgun (WGS) entry which is preliminary data.</text>
</comment>
<dbReference type="AlphaFoldDB" id="A0AAW1J1Z5"/>
<protein>
    <submittedName>
        <fullName evidence="2">Uncharacterized protein</fullName>
    </submittedName>
</protein>